<dbReference type="GO" id="GO:0006357">
    <property type="term" value="P:regulation of transcription by RNA polymerase II"/>
    <property type="evidence" value="ECO:0007669"/>
    <property type="project" value="TreeGrafter"/>
</dbReference>
<evidence type="ECO:0000256" key="1">
    <source>
        <dbReference type="ARBA" id="ARBA00022723"/>
    </source>
</evidence>
<gene>
    <name evidence="7" type="ORF">HPP92_024324</name>
</gene>
<dbReference type="EMBL" id="JADCNL010000013">
    <property type="protein sequence ID" value="KAG0455032.1"/>
    <property type="molecule type" value="Genomic_DNA"/>
</dbReference>
<protein>
    <recommendedName>
        <fullName evidence="6">BED-type domain-containing protein</fullName>
    </recommendedName>
</protein>
<evidence type="ECO:0000256" key="5">
    <source>
        <dbReference type="SAM" id="MobiDB-lite"/>
    </source>
</evidence>
<dbReference type="Proteomes" id="UP000636800">
    <property type="component" value="Chromosome 13"/>
</dbReference>
<dbReference type="InterPro" id="IPR036236">
    <property type="entry name" value="Znf_C2H2_sf"/>
</dbReference>
<name>A0A835UB18_VANPL</name>
<keyword evidence="8" id="KW-1185">Reference proteome</keyword>
<keyword evidence="2 4" id="KW-0863">Zinc-finger</keyword>
<evidence type="ECO:0000256" key="2">
    <source>
        <dbReference type="ARBA" id="ARBA00022771"/>
    </source>
</evidence>
<dbReference type="OrthoDB" id="1366754at2759"/>
<dbReference type="Pfam" id="PF02892">
    <property type="entry name" value="zf-BED"/>
    <property type="match status" value="2"/>
</dbReference>
<evidence type="ECO:0000259" key="6">
    <source>
        <dbReference type="PROSITE" id="PS50808"/>
    </source>
</evidence>
<dbReference type="SUPFAM" id="SSF57667">
    <property type="entry name" value="beta-beta-alpha zinc fingers"/>
    <property type="match status" value="2"/>
</dbReference>
<dbReference type="PANTHER" id="PTHR34396">
    <property type="entry name" value="OS03G0264950 PROTEIN-RELATED"/>
    <property type="match status" value="1"/>
</dbReference>
<feature type="domain" description="BED-type" evidence="6">
    <location>
        <begin position="116"/>
        <end position="171"/>
    </location>
</feature>
<comment type="caution">
    <text evidence="7">The sequence shown here is derived from an EMBL/GenBank/DDBJ whole genome shotgun (WGS) entry which is preliminary data.</text>
</comment>
<evidence type="ECO:0000313" key="7">
    <source>
        <dbReference type="EMBL" id="KAG0455032.1"/>
    </source>
</evidence>
<dbReference type="InterPro" id="IPR053031">
    <property type="entry name" value="Cuticle_assoc_protein"/>
</dbReference>
<dbReference type="GO" id="GO:1990837">
    <property type="term" value="F:sequence-specific double-stranded DNA binding"/>
    <property type="evidence" value="ECO:0007669"/>
    <property type="project" value="TreeGrafter"/>
</dbReference>
<feature type="domain" description="BED-type" evidence="6">
    <location>
        <begin position="34"/>
        <end position="90"/>
    </location>
</feature>
<evidence type="ECO:0000313" key="8">
    <source>
        <dbReference type="Proteomes" id="UP000636800"/>
    </source>
</evidence>
<dbReference type="GO" id="GO:0008270">
    <property type="term" value="F:zinc ion binding"/>
    <property type="evidence" value="ECO:0007669"/>
    <property type="project" value="UniProtKB-KW"/>
</dbReference>
<sequence>MLMPSFLDVHGRCNHTKDRGCTHSVCSTKEKEGRASSVVWEHFDKIKEEIGDSWKTQCKHCKQIYSSAQKNGTSHLKRHMDRCPKLGTSALSLPTMSSIVVKDRLVEYESSNKRSRLISKVWEDFEKLKAERDDILKAQCRHCKQILSGASKHGTSHLKRHPRDAQSVNLL</sequence>
<dbReference type="AlphaFoldDB" id="A0A835UB18"/>
<proteinExistence type="predicted"/>
<dbReference type="InterPro" id="IPR003656">
    <property type="entry name" value="Znf_BED"/>
</dbReference>
<evidence type="ECO:0000256" key="4">
    <source>
        <dbReference type="PROSITE-ProRule" id="PRU00027"/>
    </source>
</evidence>
<accession>A0A835UB18</accession>
<reference evidence="7 8" key="1">
    <citation type="journal article" date="2020" name="Nat. Food">
        <title>A phased Vanilla planifolia genome enables genetic improvement of flavour and production.</title>
        <authorList>
            <person name="Hasing T."/>
            <person name="Tang H."/>
            <person name="Brym M."/>
            <person name="Khazi F."/>
            <person name="Huang T."/>
            <person name="Chambers A.H."/>
        </authorList>
    </citation>
    <scope>NUCLEOTIDE SEQUENCE [LARGE SCALE GENOMIC DNA]</scope>
    <source>
        <tissue evidence="7">Leaf</tissue>
    </source>
</reference>
<dbReference type="PROSITE" id="PS50808">
    <property type="entry name" value="ZF_BED"/>
    <property type="match status" value="2"/>
</dbReference>
<dbReference type="SMART" id="SM00614">
    <property type="entry name" value="ZnF_BED"/>
    <property type="match status" value="2"/>
</dbReference>
<evidence type="ECO:0000256" key="3">
    <source>
        <dbReference type="ARBA" id="ARBA00022833"/>
    </source>
</evidence>
<keyword evidence="1" id="KW-0479">Metal-binding</keyword>
<organism evidence="7 8">
    <name type="scientific">Vanilla planifolia</name>
    <name type="common">Vanilla</name>
    <dbReference type="NCBI Taxonomy" id="51239"/>
    <lineage>
        <taxon>Eukaryota</taxon>
        <taxon>Viridiplantae</taxon>
        <taxon>Streptophyta</taxon>
        <taxon>Embryophyta</taxon>
        <taxon>Tracheophyta</taxon>
        <taxon>Spermatophyta</taxon>
        <taxon>Magnoliopsida</taxon>
        <taxon>Liliopsida</taxon>
        <taxon>Asparagales</taxon>
        <taxon>Orchidaceae</taxon>
        <taxon>Vanilloideae</taxon>
        <taxon>Vanilleae</taxon>
        <taxon>Vanilla</taxon>
    </lineage>
</organism>
<dbReference type="GO" id="GO:0005634">
    <property type="term" value="C:nucleus"/>
    <property type="evidence" value="ECO:0007669"/>
    <property type="project" value="TreeGrafter"/>
</dbReference>
<keyword evidence="3" id="KW-0862">Zinc</keyword>
<dbReference type="PANTHER" id="PTHR34396:SF25">
    <property type="entry name" value="BOUNDARY ELEMENT ASSOCIATED FACTOR"/>
    <property type="match status" value="1"/>
</dbReference>
<feature type="region of interest" description="Disordered" evidence="5">
    <location>
        <begin position="151"/>
        <end position="171"/>
    </location>
</feature>